<feature type="region of interest" description="Disordered" evidence="6">
    <location>
        <begin position="306"/>
        <end position="402"/>
    </location>
</feature>
<dbReference type="EMBL" id="FMZA01000005">
    <property type="protein sequence ID" value="SDC27504.1"/>
    <property type="molecule type" value="Genomic_DNA"/>
</dbReference>
<keyword evidence="10" id="KW-1185">Reference proteome</keyword>
<keyword evidence="5 7" id="KW-0472">Membrane</keyword>
<feature type="compositionally biased region" description="Acidic residues" evidence="6">
    <location>
        <begin position="318"/>
        <end position="334"/>
    </location>
</feature>
<gene>
    <name evidence="9" type="ORF">SAMN04488112_105132</name>
</gene>
<dbReference type="STRING" id="1236220.SAMN04488112_105132"/>
<keyword evidence="3 7" id="KW-0812">Transmembrane</keyword>
<dbReference type="AlphaFoldDB" id="A0A1G6K952"/>
<feature type="domain" description="RsgI N-terminal anti-sigma" evidence="8">
    <location>
        <begin position="2"/>
        <end position="50"/>
    </location>
</feature>
<feature type="compositionally biased region" description="Acidic residues" evidence="6">
    <location>
        <begin position="346"/>
        <end position="358"/>
    </location>
</feature>
<dbReference type="InterPro" id="IPR055431">
    <property type="entry name" value="RsgI_M"/>
</dbReference>
<dbReference type="InterPro" id="IPR024449">
    <property type="entry name" value="Anti-sigma_RsgI_N"/>
</dbReference>
<evidence type="ECO:0000313" key="10">
    <source>
        <dbReference type="Proteomes" id="UP000199387"/>
    </source>
</evidence>
<keyword evidence="4 7" id="KW-1133">Transmembrane helix</keyword>
<dbReference type="Proteomes" id="UP000199387">
    <property type="component" value="Unassembled WGS sequence"/>
</dbReference>
<dbReference type="GO" id="GO:0005886">
    <property type="term" value="C:plasma membrane"/>
    <property type="evidence" value="ECO:0007669"/>
    <property type="project" value="UniProtKB-SubCell"/>
</dbReference>
<organism evidence="9 10">
    <name type="scientific">Melghirimyces thermohalophilus</name>
    <dbReference type="NCBI Taxonomy" id="1236220"/>
    <lineage>
        <taxon>Bacteria</taxon>
        <taxon>Bacillati</taxon>
        <taxon>Bacillota</taxon>
        <taxon>Bacilli</taxon>
        <taxon>Bacillales</taxon>
        <taxon>Thermoactinomycetaceae</taxon>
        <taxon>Melghirimyces</taxon>
    </lineage>
</organism>
<evidence type="ECO:0000256" key="5">
    <source>
        <dbReference type="ARBA" id="ARBA00023136"/>
    </source>
</evidence>
<evidence type="ECO:0000313" key="9">
    <source>
        <dbReference type="EMBL" id="SDC27504.1"/>
    </source>
</evidence>
<evidence type="ECO:0000256" key="6">
    <source>
        <dbReference type="SAM" id="MobiDB-lite"/>
    </source>
</evidence>
<evidence type="ECO:0000256" key="2">
    <source>
        <dbReference type="ARBA" id="ARBA00022475"/>
    </source>
</evidence>
<keyword evidence="2" id="KW-1003">Cell membrane</keyword>
<name>A0A1G6K952_9BACL</name>
<evidence type="ECO:0000256" key="1">
    <source>
        <dbReference type="ARBA" id="ARBA00004162"/>
    </source>
</evidence>
<evidence type="ECO:0000256" key="3">
    <source>
        <dbReference type="ARBA" id="ARBA00022692"/>
    </source>
</evidence>
<feature type="transmembrane region" description="Helical" evidence="7">
    <location>
        <begin position="62"/>
        <end position="83"/>
    </location>
</feature>
<protein>
    <submittedName>
        <fullName evidence="9">Anti-sigma factor N-terminus</fullName>
    </submittedName>
</protein>
<evidence type="ECO:0000256" key="7">
    <source>
        <dbReference type="SAM" id="Phobius"/>
    </source>
</evidence>
<evidence type="ECO:0000259" key="8">
    <source>
        <dbReference type="PROSITE" id="PS51849"/>
    </source>
</evidence>
<reference evidence="9 10" key="1">
    <citation type="submission" date="2016-10" db="EMBL/GenBank/DDBJ databases">
        <authorList>
            <person name="de Groot N.N."/>
        </authorList>
    </citation>
    <scope>NUCLEOTIDE SEQUENCE [LARGE SCALE GENOMIC DNA]</scope>
    <source>
        <strain evidence="9 10">DSM 45514</strain>
    </source>
</reference>
<comment type="subcellular location">
    <subcellularLocation>
        <location evidence="1">Cell membrane</location>
        <topology evidence="1">Single-pass membrane protein</topology>
    </subcellularLocation>
</comment>
<dbReference type="Pfam" id="PF12791">
    <property type="entry name" value="RsgI_N"/>
    <property type="match status" value="1"/>
</dbReference>
<proteinExistence type="predicted"/>
<sequence length="402" mass="44296">MNKGILMEVGKHHWIVMTSDGEFIKISPQEREARLGEEVHFKLEENKKPSFFQNFFPFARRYAWLSGGVVMVMLILTLLIPLLHPTELNAQSYIYIDVNTSAHPAVSVAEGKPLSDPSSRADINSSLEVGVDRNGDVISVRGVNHAGRKLIDKLGNDLDYEGANVGEFVTHMLITATEKELVNPKDGVIVSQVSGKGVETPEVEKEMKSRLNKIKENVAEEPQLKGAELEMVSLTLPDPVKKRAEHHMVSPTKYALWLYSRHEGHSVSIDDLNQKSVNQLLDILKGSFDPKNPPADGQWSKWMEDYDAKPENPSQPPADEEGDEQPPADSEDSSPGDSESPPNDGENTDGEAGGDDPTDTPGETEQPPEEEPPSEPGDEAGETGEDSSEQEESPENRHPDPR</sequence>
<dbReference type="OrthoDB" id="9800626at2"/>
<feature type="compositionally biased region" description="Low complexity" evidence="6">
    <location>
        <begin position="335"/>
        <end position="345"/>
    </location>
</feature>
<dbReference type="RefSeq" id="WP_091567299.1">
    <property type="nucleotide sequence ID" value="NZ_FMZA01000005.1"/>
</dbReference>
<evidence type="ECO:0000256" key="4">
    <source>
        <dbReference type="ARBA" id="ARBA00022989"/>
    </source>
</evidence>
<feature type="compositionally biased region" description="Acidic residues" evidence="6">
    <location>
        <begin position="366"/>
        <end position="393"/>
    </location>
</feature>
<accession>A0A1G6K952</accession>
<dbReference type="Pfam" id="PF23750">
    <property type="entry name" value="RsgI_M"/>
    <property type="match status" value="1"/>
</dbReference>
<dbReference type="PROSITE" id="PS51849">
    <property type="entry name" value="RSGI_N"/>
    <property type="match status" value="1"/>
</dbReference>